<evidence type="ECO:0000313" key="1">
    <source>
        <dbReference type="EMBL" id="MBK9981495.1"/>
    </source>
</evidence>
<accession>A0A9D7SQR3</accession>
<dbReference type="AlphaFoldDB" id="A0A9D7SQR3"/>
<proteinExistence type="predicted"/>
<organism evidence="1 2">
    <name type="scientific">Candidatus Opimibacter skivensis</name>
    <dbReference type="NCBI Taxonomy" id="2982028"/>
    <lineage>
        <taxon>Bacteria</taxon>
        <taxon>Pseudomonadati</taxon>
        <taxon>Bacteroidota</taxon>
        <taxon>Saprospiria</taxon>
        <taxon>Saprospirales</taxon>
        <taxon>Saprospiraceae</taxon>
        <taxon>Candidatus Opimibacter</taxon>
    </lineage>
</organism>
<reference evidence="1 2" key="1">
    <citation type="submission" date="2020-10" db="EMBL/GenBank/DDBJ databases">
        <title>Connecting structure to function with the recovery of over 1000 high-quality activated sludge metagenome-assembled genomes encoding full-length rRNA genes using long-read sequencing.</title>
        <authorList>
            <person name="Singleton C.M."/>
            <person name="Petriglieri F."/>
            <person name="Kristensen J.M."/>
            <person name="Kirkegaard R.H."/>
            <person name="Michaelsen T.Y."/>
            <person name="Andersen M.H."/>
            <person name="Karst S.M."/>
            <person name="Dueholm M.S."/>
            <person name="Nielsen P.H."/>
            <person name="Albertsen M."/>
        </authorList>
    </citation>
    <scope>NUCLEOTIDE SEQUENCE [LARGE SCALE GENOMIC DNA]</scope>
    <source>
        <strain evidence="1">Ribe_18-Q3-R11-54_MAXAC.273</strain>
    </source>
</reference>
<name>A0A9D7SQR3_9BACT</name>
<comment type="caution">
    <text evidence="1">The sequence shown here is derived from an EMBL/GenBank/DDBJ whole genome shotgun (WGS) entry which is preliminary data.</text>
</comment>
<dbReference type="EMBL" id="JADKGY010000001">
    <property type="protein sequence ID" value="MBK9981495.1"/>
    <property type="molecule type" value="Genomic_DNA"/>
</dbReference>
<dbReference type="Pfam" id="PF14054">
    <property type="entry name" value="DUF4249"/>
    <property type="match status" value="1"/>
</dbReference>
<protein>
    <submittedName>
        <fullName evidence="1">DUF4249 domain-containing protein</fullName>
    </submittedName>
</protein>
<gene>
    <name evidence="1" type="ORF">IPP15_03560</name>
</gene>
<dbReference type="Proteomes" id="UP000808337">
    <property type="component" value="Unassembled WGS sequence"/>
</dbReference>
<sequence>MIPICILLLSAGCETTIDFQSKAEPKLTIISQISPILPSSWDEAQRVYVYASQSASDSSLFYTPDNLTVFVTEIESGISIQLVFVTEDGKTFYKIPDGFLKAGFNYTISAHASGFDDVQATTAIPSPSTIRDLSIKTISIEQSELNDFKKNIRYTLQFRINHTEPNQYYHLVFYNAYDSLSARYLVDPELSDNQLFIHHYDYGVLINRNDLTPDQLLTFNFVDWTIGGHDLKTVYVELRSITEEYYKYHSSLARQLIVRQDPFAEPVTIFNNIKGGYGNFSGFASSTASSDLPK</sequence>
<evidence type="ECO:0000313" key="2">
    <source>
        <dbReference type="Proteomes" id="UP000808337"/>
    </source>
</evidence>
<dbReference type="InterPro" id="IPR025345">
    <property type="entry name" value="DUF4249"/>
</dbReference>